<evidence type="ECO:0000313" key="1">
    <source>
        <dbReference type="EMBL" id="GEM03013.1"/>
    </source>
</evidence>
<gene>
    <name evidence="1" type="ORF">HMI01_00010</name>
    <name evidence="2" type="ORF">SAMN05421668_101309</name>
</gene>
<sequence length="172" mass="19741">MRKWLIILSCLYLVGCQNEAAKSEQVQQTQGGDTELIQSINQKEKGVFYFNSDKGLTLTENQGFQVIDEETTTVTFEKDRLKVIVSVLTNEDSSTKIKTALKQSAGDIKILNEKEEFLSFQTLRNEPMRFDIYLTKTNEVTYLKTFIIKADYFDQQQSDIHAFNDALIFDGI</sequence>
<dbReference type="Proteomes" id="UP000199139">
    <property type="component" value="Unassembled WGS sequence"/>
</dbReference>
<accession>A0A1I6PAM4</accession>
<evidence type="ECO:0000313" key="4">
    <source>
        <dbReference type="Proteomes" id="UP000321773"/>
    </source>
</evidence>
<protein>
    <submittedName>
        <fullName evidence="2">Uncharacterized protein</fullName>
    </submittedName>
</protein>
<evidence type="ECO:0000313" key="2">
    <source>
        <dbReference type="EMBL" id="SFS37219.1"/>
    </source>
</evidence>
<reference evidence="1 4" key="2">
    <citation type="submission" date="2019-07" db="EMBL/GenBank/DDBJ databases">
        <title>Whole genome shotgun sequence of Halolactibacillus miurensis NBRC 100873.</title>
        <authorList>
            <person name="Hosoyama A."/>
            <person name="Uohara A."/>
            <person name="Ohji S."/>
            <person name="Ichikawa N."/>
        </authorList>
    </citation>
    <scope>NUCLEOTIDE SEQUENCE [LARGE SCALE GENOMIC DNA]</scope>
    <source>
        <strain evidence="1 4">NBRC 100873</strain>
    </source>
</reference>
<dbReference type="RefSeq" id="WP_062319656.1">
    <property type="nucleotide sequence ID" value="NZ_BJWJ01000001.1"/>
</dbReference>
<dbReference type="AlphaFoldDB" id="A0A1I6PAM4"/>
<proteinExistence type="predicted"/>
<reference evidence="2 3" key="1">
    <citation type="submission" date="2016-10" db="EMBL/GenBank/DDBJ databases">
        <authorList>
            <person name="de Groot N.N."/>
        </authorList>
    </citation>
    <scope>NUCLEOTIDE SEQUENCE [LARGE SCALE GENOMIC DNA]</scope>
    <source>
        <strain evidence="2 3">DSM 17074</strain>
    </source>
</reference>
<dbReference type="EMBL" id="BJWJ01000001">
    <property type="protein sequence ID" value="GEM03013.1"/>
    <property type="molecule type" value="Genomic_DNA"/>
</dbReference>
<organism evidence="2 3">
    <name type="scientific">Halolactibacillus miurensis</name>
    <dbReference type="NCBI Taxonomy" id="306541"/>
    <lineage>
        <taxon>Bacteria</taxon>
        <taxon>Bacillati</taxon>
        <taxon>Bacillota</taxon>
        <taxon>Bacilli</taxon>
        <taxon>Bacillales</taxon>
        <taxon>Bacillaceae</taxon>
        <taxon>Halolactibacillus</taxon>
    </lineage>
</organism>
<evidence type="ECO:0000313" key="3">
    <source>
        <dbReference type="Proteomes" id="UP000199139"/>
    </source>
</evidence>
<name>A0A1I6PAM4_9BACI</name>
<keyword evidence="4" id="KW-1185">Reference proteome</keyword>
<dbReference type="OrthoDB" id="2970578at2"/>
<dbReference type="Proteomes" id="UP000321773">
    <property type="component" value="Unassembled WGS sequence"/>
</dbReference>
<dbReference type="EMBL" id="FPAI01000001">
    <property type="protein sequence ID" value="SFS37219.1"/>
    <property type="molecule type" value="Genomic_DNA"/>
</dbReference>